<reference evidence="1 2" key="1">
    <citation type="submission" date="2014-04" db="EMBL/GenBank/DDBJ databases">
        <title>Evolutionary Origins and Diversification of the Mycorrhizal Mutualists.</title>
        <authorList>
            <consortium name="DOE Joint Genome Institute"/>
            <consortium name="Mycorrhizal Genomics Consortium"/>
            <person name="Kohler A."/>
            <person name="Kuo A."/>
            <person name="Nagy L.G."/>
            <person name="Floudas D."/>
            <person name="Copeland A."/>
            <person name="Barry K.W."/>
            <person name="Cichocki N."/>
            <person name="Veneault-Fourrey C."/>
            <person name="LaButti K."/>
            <person name="Lindquist E.A."/>
            <person name="Lipzen A."/>
            <person name="Lundell T."/>
            <person name="Morin E."/>
            <person name="Murat C."/>
            <person name="Riley R."/>
            <person name="Ohm R."/>
            <person name="Sun H."/>
            <person name="Tunlid A."/>
            <person name="Henrissat B."/>
            <person name="Grigoriev I.V."/>
            <person name="Hibbett D.S."/>
            <person name="Martin F."/>
        </authorList>
    </citation>
    <scope>NUCLEOTIDE SEQUENCE [LARGE SCALE GENOMIC DNA]</scope>
    <source>
        <strain evidence="1 2">FD-317 M1</strain>
    </source>
</reference>
<dbReference type="OrthoDB" id="2666777at2759"/>
<organism evidence="1 2">
    <name type="scientific">Collybiopsis luxurians FD-317 M1</name>
    <dbReference type="NCBI Taxonomy" id="944289"/>
    <lineage>
        <taxon>Eukaryota</taxon>
        <taxon>Fungi</taxon>
        <taxon>Dikarya</taxon>
        <taxon>Basidiomycota</taxon>
        <taxon>Agaricomycotina</taxon>
        <taxon>Agaricomycetes</taxon>
        <taxon>Agaricomycetidae</taxon>
        <taxon>Agaricales</taxon>
        <taxon>Marasmiineae</taxon>
        <taxon>Omphalotaceae</taxon>
        <taxon>Collybiopsis</taxon>
        <taxon>Collybiopsis luxurians</taxon>
    </lineage>
</organism>
<proteinExistence type="predicted"/>
<protein>
    <submittedName>
        <fullName evidence="1">Uncharacterized protein</fullName>
    </submittedName>
</protein>
<keyword evidence="2" id="KW-1185">Reference proteome</keyword>
<evidence type="ECO:0000313" key="2">
    <source>
        <dbReference type="Proteomes" id="UP000053593"/>
    </source>
</evidence>
<dbReference type="AlphaFoldDB" id="A0A0D0C5P1"/>
<feature type="non-terminal residue" evidence="1">
    <location>
        <position position="116"/>
    </location>
</feature>
<evidence type="ECO:0000313" key="1">
    <source>
        <dbReference type="EMBL" id="KIK50013.1"/>
    </source>
</evidence>
<dbReference type="HOGENOM" id="CLU_004552_3_0_1"/>
<sequence length="116" mass="12872">PCTCPSEYLCACCPVCFGGSSMLVKDLDAVVCKDTCFTQKHNKQKTHNPPKELPNVVFILENKIQAWEEFVASKRNIATRIKQCTSDIEEKDGFEGPLKVPNSVLNTCKKSFTAAD</sequence>
<gene>
    <name evidence="1" type="ORF">GYMLUDRAFT_140897</name>
</gene>
<dbReference type="Proteomes" id="UP000053593">
    <property type="component" value="Unassembled WGS sequence"/>
</dbReference>
<name>A0A0D0C5P1_9AGAR</name>
<feature type="non-terminal residue" evidence="1">
    <location>
        <position position="1"/>
    </location>
</feature>
<accession>A0A0D0C5P1</accession>
<dbReference type="EMBL" id="KN834941">
    <property type="protein sequence ID" value="KIK50013.1"/>
    <property type="molecule type" value="Genomic_DNA"/>
</dbReference>